<evidence type="ECO:0000256" key="3">
    <source>
        <dbReference type="RuleBase" id="RU004560"/>
    </source>
</evidence>
<keyword evidence="1 3" id="KW-0547">Nucleotide-binding</keyword>
<dbReference type="STRING" id="490622.A0A395NT93"/>
<evidence type="ECO:0000256" key="2">
    <source>
        <dbReference type="ARBA" id="ARBA00023134"/>
    </source>
</evidence>
<accession>A0A395NT93</accession>
<dbReference type="GO" id="GO:0005938">
    <property type="term" value="C:cell cortex"/>
    <property type="evidence" value="ECO:0007669"/>
    <property type="project" value="UniProtKB-ARBA"/>
</dbReference>
<evidence type="ECO:0000259" key="5">
    <source>
        <dbReference type="PROSITE" id="PS51719"/>
    </source>
</evidence>
<protein>
    <submittedName>
        <fullName evidence="6">Cell division control 3</fullName>
    </submittedName>
</protein>
<dbReference type="PROSITE" id="PS51719">
    <property type="entry name" value="G_SEPTIN"/>
    <property type="match status" value="1"/>
</dbReference>
<keyword evidence="2 3" id="KW-0342">GTP-binding</keyword>
<proteinExistence type="inferred from homology"/>
<feature type="compositionally biased region" description="Polar residues" evidence="4">
    <location>
        <begin position="132"/>
        <end position="143"/>
    </location>
</feature>
<dbReference type="InterPro" id="IPR027417">
    <property type="entry name" value="P-loop_NTPase"/>
</dbReference>
<dbReference type="GO" id="GO:0032156">
    <property type="term" value="C:septin cytoskeleton"/>
    <property type="evidence" value="ECO:0007669"/>
    <property type="project" value="UniProtKB-ARBA"/>
</dbReference>
<evidence type="ECO:0000313" key="7">
    <source>
        <dbReference type="Proteomes" id="UP000266272"/>
    </source>
</evidence>
<dbReference type="GO" id="GO:0051301">
    <property type="term" value="P:cell division"/>
    <property type="evidence" value="ECO:0007669"/>
    <property type="project" value="UniProtKB-KW"/>
</dbReference>
<evidence type="ECO:0000313" key="6">
    <source>
        <dbReference type="EMBL" id="RFU79300.1"/>
    </source>
</evidence>
<dbReference type="InterPro" id="IPR030379">
    <property type="entry name" value="G_SEPTIN_dom"/>
</dbReference>
<feature type="compositionally biased region" description="Polar residues" evidence="4">
    <location>
        <begin position="109"/>
        <end position="124"/>
    </location>
</feature>
<dbReference type="SUPFAM" id="SSF52540">
    <property type="entry name" value="P-loop containing nucleoside triphosphate hydrolases"/>
    <property type="match status" value="1"/>
</dbReference>
<dbReference type="AlphaFoldDB" id="A0A395NT93"/>
<dbReference type="PANTHER" id="PTHR18884">
    <property type="entry name" value="SEPTIN"/>
    <property type="match status" value="1"/>
</dbReference>
<keyword evidence="6" id="KW-0132">Cell division</keyword>
<feature type="domain" description="Septin-type G" evidence="5">
    <location>
        <begin position="218"/>
        <end position="492"/>
    </location>
</feature>
<name>A0A395NT93_TRIAR</name>
<evidence type="ECO:0000256" key="4">
    <source>
        <dbReference type="SAM" id="MobiDB-lite"/>
    </source>
</evidence>
<reference evidence="6 7" key="1">
    <citation type="journal article" date="2018" name="PLoS Pathog.">
        <title>Evolution of structural diversity of trichothecenes, a family of toxins produced by plant pathogenic and entomopathogenic fungi.</title>
        <authorList>
            <person name="Proctor R.H."/>
            <person name="McCormick S.P."/>
            <person name="Kim H.S."/>
            <person name="Cardoza R.E."/>
            <person name="Stanley A.M."/>
            <person name="Lindo L."/>
            <person name="Kelly A."/>
            <person name="Brown D.W."/>
            <person name="Lee T."/>
            <person name="Vaughan M.M."/>
            <person name="Alexander N.J."/>
            <person name="Busman M."/>
            <person name="Gutierrez S."/>
        </authorList>
    </citation>
    <scope>NUCLEOTIDE SEQUENCE [LARGE SCALE GENOMIC DNA]</scope>
    <source>
        <strain evidence="6 7">IBT 40837</strain>
    </source>
</reference>
<comment type="similarity">
    <text evidence="3">Belongs to the TRAFAC class TrmE-Era-EngA-EngB-Septin-like GTPase superfamily. Septin GTPase family.</text>
</comment>
<dbReference type="Gene3D" id="3.40.50.300">
    <property type="entry name" value="P-loop containing nucleotide triphosphate hydrolases"/>
    <property type="match status" value="1"/>
</dbReference>
<dbReference type="EMBL" id="PXOA01000164">
    <property type="protein sequence ID" value="RFU79300.1"/>
    <property type="molecule type" value="Genomic_DNA"/>
</dbReference>
<dbReference type="CDD" id="cd01850">
    <property type="entry name" value="CDC_Septin"/>
    <property type="match status" value="1"/>
</dbReference>
<organism evidence="6 7">
    <name type="scientific">Trichoderma arundinaceum</name>
    <dbReference type="NCBI Taxonomy" id="490622"/>
    <lineage>
        <taxon>Eukaryota</taxon>
        <taxon>Fungi</taxon>
        <taxon>Dikarya</taxon>
        <taxon>Ascomycota</taxon>
        <taxon>Pezizomycotina</taxon>
        <taxon>Sordariomycetes</taxon>
        <taxon>Hypocreomycetidae</taxon>
        <taxon>Hypocreales</taxon>
        <taxon>Hypocreaceae</taxon>
        <taxon>Trichoderma</taxon>
    </lineage>
</organism>
<dbReference type="InterPro" id="IPR016491">
    <property type="entry name" value="Septin"/>
</dbReference>
<dbReference type="GO" id="GO:0005525">
    <property type="term" value="F:GTP binding"/>
    <property type="evidence" value="ECO:0007669"/>
    <property type="project" value="UniProtKB-KW"/>
</dbReference>
<comment type="caution">
    <text evidence="6">The sequence shown here is derived from an EMBL/GenBank/DDBJ whole genome shotgun (WGS) entry which is preliminary data.</text>
</comment>
<feature type="compositionally biased region" description="Basic and acidic residues" evidence="4">
    <location>
        <begin position="563"/>
        <end position="588"/>
    </location>
</feature>
<feature type="region of interest" description="Disordered" evidence="4">
    <location>
        <begin position="96"/>
        <end position="143"/>
    </location>
</feature>
<keyword evidence="7" id="KW-1185">Reference proteome</keyword>
<dbReference type="Proteomes" id="UP000266272">
    <property type="component" value="Unassembled WGS sequence"/>
</dbReference>
<dbReference type="FunFam" id="3.40.50.300:FF:000196">
    <property type="entry name" value="Cell division control 3"/>
    <property type="match status" value="1"/>
</dbReference>
<dbReference type="OrthoDB" id="416553at2759"/>
<evidence type="ECO:0000256" key="1">
    <source>
        <dbReference type="ARBA" id="ARBA00022741"/>
    </source>
</evidence>
<gene>
    <name evidence="6" type="ORF">TARUN_2905</name>
</gene>
<keyword evidence="6" id="KW-0131">Cell cycle</keyword>
<dbReference type="Pfam" id="PF00735">
    <property type="entry name" value="Septin"/>
    <property type="match status" value="1"/>
</dbReference>
<sequence>MTFDLVHQVKSRARSLQLDKSALSPAMVALEQVASQAQATKRLSSLPTGQTAAASFPVPVFVPATIRRYRSMLEVEEPPKLGPWSPMSFEELYSGPIQRPVGSDDCDPSSDQSTRSCSWNTSPPATVESRGTDFSSQQPTSLSPATPCIVISAIVKKQTNICFILASNGVDSPQGVASPPPVSPAAVSDNKNIVRRKLTGYVGFANLPNQWHRKSVRKGFNFNVMVVGESGLGKSTLVNTLFNTSLYPPKERKAPSLDIIPKTVTIQSISADIEEAGVRLRLTVVDTPGFGDFVNNDESWRPIVDNIEQRFDAYLDAENKVNRMNIVDNRIHACVFFIQPTGHSLKPLDIEVMRRLHTKVNLIPVIAKSDTLTDEEIASFKARILADIKYHGIQIFEGPRYELDDEETIAENNEIMSKVPFAVVGATNEIKTADGRKVRGREYPWGIIEVDNEEHCDFVKLRQMLIRTHMEELKEHTNNILYENYRTDKLLAMGVSQDPSVFKEVNPAVKQEEERALHEQKLAKMEAEMKMVFQQKVAEKESKLKQSEEELYARHREMKEQLDRQRLELEDKKQRVESGRPIEKEGKRKGFSLR</sequence>
<feature type="region of interest" description="Disordered" evidence="4">
    <location>
        <begin position="563"/>
        <end position="594"/>
    </location>
</feature>